<accession>A0A292PY93</accession>
<evidence type="ECO:0000256" key="1">
    <source>
        <dbReference type="SAM" id="MobiDB-lite"/>
    </source>
</evidence>
<dbReference type="Proteomes" id="UP001412239">
    <property type="component" value="Unassembled WGS sequence"/>
</dbReference>
<feature type="compositionally biased region" description="Basic and acidic residues" evidence="1">
    <location>
        <begin position="134"/>
        <end position="151"/>
    </location>
</feature>
<proteinExistence type="predicted"/>
<protein>
    <recommendedName>
        <fullName evidence="4">MIF4G domain-containing protein</fullName>
    </recommendedName>
</protein>
<keyword evidence="3" id="KW-1185">Reference proteome</keyword>
<feature type="compositionally biased region" description="Basic and acidic residues" evidence="1">
    <location>
        <begin position="19"/>
        <end position="54"/>
    </location>
</feature>
<feature type="region of interest" description="Disordered" evidence="1">
    <location>
        <begin position="1"/>
        <end position="155"/>
    </location>
</feature>
<organism evidence="2 3">
    <name type="scientific">Tuber aestivum</name>
    <name type="common">summer truffle</name>
    <dbReference type="NCBI Taxonomy" id="59557"/>
    <lineage>
        <taxon>Eukaryota</taxon>
        <taxon>Fungi</taxon>
        <taxon>Dikarya</taxon>
        <taxon>Ascomycota</taxon>
        <taxon>Pezizomycotina</taxon>
        <taxon>Pezizomycetes</taxon>
        <taxon>Pezizales</taxon>
        <taxon>Tuberaceae</taxon>
        <taxon>Tuber</taxon>
    </lineage>
</organism>
<sequence>MNARQKLFEDPPTSFPDGRSLEQRFMEQKVAREAGKSAETEVLLRQEGREEKSPRSLLLPENENEVEARRKNNESEGCGGDFEGDWDKGGGRPHSCSETNGEEGGRGRWTPIHKRGQSEGNGVQERWRPSGKWNTREQLDNRRSREKRETRWSVGRDGLQPSSLVLASNKGGRRYSWASREDRSRFCQPKALQKDWRAREGDGGSEILDTRDRYCDLESTHYIQSALSAMAHSYNHPRIPTFLSEILELVNGSLGGQTLKFVVDTMFQIAPTTEDHVTGRLSLPIYAEFSLSLTKFISPDTADKGIKASYRRPLSGSNLAKVYISEKCNSLVKKEQGLVNSTVPRMPLFFGELHQHDLCPDGVVIVCVNELLGRVNLPEADSLRTLCELLKITGKKLYRGNKTRAVVDKALNHIRRLNPEEGTDNTVRLALLEILDQREFW</sequence>
<dbReference type="AlphaFoldDB" id="A0A292PY93"/>
<evidence type="ECO:0000313" key="3">
    <source>
        <dbReference type="Proteomes" id="UP001412239"/>
    </source>
</evidence>
<reference evidence="2" key="1">
    <citation type="submission" date="2015-10" db="EMBL/GenBank/DDBJ databases">
        <authorList>
            <person name="Regsiter A."/>
            <person name="william w."/>
        </authorList>
    </citation>
    <scope>NUCLEOTIDE SEQUENCE</scope>
    <source>
        <strain evidence="2">Montdore</strain>
    </source>
</reference>
<dbReference type="InterPro" id="IPR016024">
    <property type="entry name" value="ARM-type_fold"/>
</dbReference>
<evidence type="ECO:0000313" key="2">
    <source>
        <dbReference type="EMBL" id="CUS12536.1"/>
    </source>
</evidence>
<dbReference type="EMBL" id="LN890989">
    <property type="protein sequence ID" value="CUS12536.1"/>
    <property type="molecule type" value="Genomic_DNA"/>
</dbReference>
<dbReference type="Gene3D" id="1.25.40.180">
    <property type="match status" value="1"/>
</dbReference>
<name>A0A292PY93_9PEZI</name>
<evidence type="ECO:0008006" key="4">
    <source>
        <dbReference type="Google" id="ProtNLM"/>
    </source>
</evidence>
<gene>
    <name evidence="2" type="ORF">GSTUAT00003370001</name>
</gene>
<dbReference type="SUPFAM" id="SSF48371">
    <property type="entry name" value="ARM repeat"/>
    <property type="match status" value="1"/>
</dbReference>